<dbReference type="SUPFAM" id="SSF54928">
    <property type="entry name" value="RNA-binding domain, RBD"/>
    <property type="match status" value="1"/>
</dbReference>
<dbReference type="GO" id="GO:0003723">
    <property type="term" value="F:RNA binding"/>
    <property type="evidence" value="ECO:0007669"/>
    <property type="project" value="UniProtKB-UniRule"/>
</dbReference>
<dbReference type="Gene3D" id="3.30.70.330">
    <property type="match status" value="2"/>
</dbReference>
<dbReference type="InterPro" id="IPR000504">
    <property type="entry name" value="RRM_dom"/>
</dbReference>
<dbReference type="SMART" id="SM00360">
    <property type="entry name" value="RRM"/>
    <property type="match status" value="1"/>
</dbReference>
<evidence type="ECO:0000256" key="1">
    <source>
        <dbReference type="PROSITE-ProRule" id="PRU00176"/>
    </source>
</evidence>
<dbReference type="Pfam" id="PF00076">
    <property type="entry name" value="RRM_1"/>
    <property type="match status" value="1"/>
</dbReference>
<keyword evidence="1" id="KW-0694">RNA-binding</keyword>
<dbReference type="AlphaFoldDB" id="A0A7S3MI93"/>
<sequence>MEKNFDYIRRKDQGVLVSGPKTGSQNNRAGSSAFTNKAPTRLGIGSTAAPPPPAPTSAAQSASTATAAASKNNGNAPQESTSVYVSKLPTDISEEELEILFGALGRIKKVKIYTTALGKQKGDALVTFVLAETAITACFKFNNLDIGDGHVISVVRAEFNSSTTSTNGNKVTSANITATGNMVMDAEQPMLGSSVTFTNQSQSAVDKSEQGFHSHFVHSTSTHNDIGSRTLSSTALTSTASSTTNSSNDATSTNNILYTLLPTETEVGKYPVVLILNAFDPANAHDDDPSFFDELETDMLLECCGFGKVRTIQLLTLPPHYLTAVATVSNNNTGSNGNAAISMQGVLGGAIGVTFELGSDAENCALNLRDRRFDGRVLKTFVLAPRAAVDPLVSTVEDTANSTSNVPPPPPPPPRPPNVPKPAAAAATSAVSVFNITDGQSEEPAGPDIEAISNDVDDFLSSLL</sequence>
<feature type="compositionally biased region" description="Polar residues" evidence="2">
    <location>
        <begin position="21"/>
        <end position="38"/>
    </location>
</feature>
<name>A0A7S3MI93_9STRA</name>
<evidence type="ECO:0000259" key="3">
    <source>
        <dbReference type="PROSITE" id="PS50102"/>
    </source>
</evidence>
<dbReference type="PANTHER" id="PTHR15608:SF0">
    <property type="entry name" value="HIV TAT-SPECIFIC FACTOR 1"/>
    <property type="match status" value="1"/>
</dbReference>
<gene>
    <name evidence="4" type="ORF">SELO1098_LOCUS30329</name>
</gene>
<dbReference type="InterPro" id="IPR034393">
    <property type="entry name" value="TatSF1-like"/>
</dbReference>
<evidence type="ECO:0000256" key="2">
    <source>
        <dbReference type="SAM" id="MobiDB-lite"/>
    </source>
</evidence>
<dbReference type="InterPro" id="IPR012677">
    <property type="entry name" value="Nucleotide-bd_a/b_plait_sf"/>
</dbReference>
<accession>A0A7S3MI93</accession>
<protein>
    <recommendedName>
        <fullName evidence="3">RRM domain-containing protein</fullName>
    </recommendedName>
</protein>
<dbReference type="InterPro" id="IPR035979">
    <property type="entry name" value="RBD_domain_sf"/>
</dbReference>
<feature type="compositionally biased region" description="Polar residues" evidence="2">
    <location>
        <begin position="71"/>
        <end position="82"/>
    </location>
</feature>
<feature type="compositionally biased region" description="Low complexity" evidence="2">
    <location>
        <begin position="56"/>
        <end position="70"/>
    </location>
</feature>
<feature type="domain" description="RRM" evidence="3">
    <location>
        <begin position="81"/>
        <end position="159"/>
    </location>
</feature>
<dbReference type="PROSITE" id="PS50102">
    <property type="entry name" value="RRM"/>
    <property type="match status" value="1"/>
</dbReference>
<dbReference type="EMBL" id="HBIC01059047">
    <property type="protein sequence ID" value="CAE0301473.1"/>
    <property type="molecule type" value="Transcribed_RNA"/>
</dbReference>
<feature type="compositionally biased region" description="Pro residues" evidence="2">
    <location>
        <begin position="406"/>
        <end position="420"/>
    </location>
</feature>
<evidence type="ECO:0000313" key="4">
    <source>
        <dbReference type="EMBL" id="CAE0301473.1"/>
    </source>
</evidence>
<organism evidence="4">
    <name type="scientific">Spumella elongata</name>
    <dbReference type="NCBI Taxonomy" id="89044"/>
    <lineage>
        <taxon>Eukaryota</taxon>
        <taxon>Sar</taxon>
        <taxon>Stramenopiles</taxon>
        <taxon>Ochrophyta</taxon>
        <taxon>Chrysophyceae</taxon>
        <taxon>Chromulinales</taxon>
        <taxon>Chromulinaceae</taxon>
        <taxon>Spumella</taxon>
    </lineage>
</organism>
<dbReference type="GO" id="GO:0005684">
    <property type="term" value="C:U2-type spliceosomal complex"/>
    <property type="evidence" value="ECO:0007669"/>
    <property type="project" value="TreeGrafter"/>
</dbReference>
<feature type="region of interest" description="Disordered" evidence="2">
    <location>
        <begin position="397"/>
        <end position="424"/>
    </location>
</feature>
<proteinExistence type="predicted"/>
<feature type="compositionally biased region" description="Basic and acidic residues" evidence="2">
    <location>
        <begin position="1"/>
        <end position="13"/>
    </location>
</feature>
<dbReference type="PANTHER" id="PTHR15608">
    <property type="entry name" value="SPLICING FACTOR U2AF-ASSOCIATED PROTEIN 2"/>
    <property type="match status" value="1"/>
</dbReference>
<feature type="region of interest" description="Disordered" evidence="2">
    <location>
        <begin position="1"/>
        <end position="82"/>
    </location>
</feature>
<dbReference type="GO" id="GO:0005686">
    <property type="term" value="C:U2 snRNP"/>
    <property type="evidence" value="ECO:0007669"/>
    <property type="project" value="TreeGrafter"/>
</dbReference>
<reference evidence="4" key="1">
    <citation type="submission" date="2021-01" db="EMBL/GenBank/DDBJ databases">
        <authorList>
            <person name="Corre E."/>
            <person name="Pelletier E."/>
            <person name="Niang G."/>
            <person name="Scheremetjew M."/>
            <person name="Finn R."/>
            <person name="Kale V."/>
            <person name="Holt S."/>
            <person name="Cochrane G."/>
            <person name="Meng A."/>
            <person name="Brown T."/>
            <person name="Cohen L."/>
        </authorList>
    </citation>
    <scope>NUCLEOTIDE SEQUENCE</scope>
    <source>
        <strain evidence="4">CCAP 955/1</strain>
    </source>
</reference>